<feature type="transmembrane region" description="Helical" evidence="1">
    <location>
        <begin position="209"/>
        <end position="229"/>
    </location>
</feature>
<feature type="transmembrane region" description="Helical" evidence="1">
    <location>
        <begin position="249"/>
        <end position="275"/>
    </location>
</feature>
<evidence type="ECO:0000259" key="2">
    <source>
        <dbReference type="Pfam" id="PF02517"/>
    </source>
</evidence>
<proteinExistence type="predicted"/>
<feature type="transmembrane region" description="Helical" evidence="1">
    <location>
        <begin position="53"/>
        <end position="72"/>
    </location>
</feature>
<feature type="transmembrane region" description="Helical" evidence="1">
    <location>
        <begin position="93"/>
        <end position="116"/>
    </location>
</feature>
<keyword evidence="1" id="KW-0472">Membrane</keyword>
<dbReference type="GO" id="GO:0008237">
    <property type="term" value="F:metallopeptidase activity"/>
    <property type="evidence" value="ECO:0007669"/>
    <property type="project" value="UniProtKB-KW"/>
</dbReference>
<gene>
    <name evidence="3" type="ORF">HHL27_06310</name>
</gene>
<keyword evidence="4" id="KW-1185">Reference proteome</keyword>
<organism evidence="3 4">
    <name type="scientific">Novosphingobium olei</name>
    <dbReference type="NCBI Taxonomy" id="2728851"/>
    <lineage>
        <taxon>Bacteria</taxon>
        <taxon>Pseudomonadati</taxon>
        <taxon>Pseudomonadota</taxon>
        <taxon>Alphaproteobacteria</taxon>
        <taxon>Sphingomonadales</taxon>
        <taxon>Sphingomonadaceae</taxon>
        <taxon>Novosphingobium</taxon>
    </lineage>
</organism>
<evidence type="ECO:0000256" key="1">
    <source>
        <dbReference type="SAM" id="Phobius"/>
    </source>
</evidence>
<keyword evidence="3" id="KW-0378">Hydrolase</keyword>
<evidence type="ECO:0000313" key="4">
    <source>
        <dbReference type="Proteomes" id="UP000583556"/>
    </source>
</evidence>
<dbReference type="PANTHER" id="PTHR39430:SF1">
    <property type="entry name" value="PROTEASE"/>
    <property type="match status" value="1"/>
</dbReference>
<keyword evidence="3" id="KW-0482">Metalloprotease</keyword>
<dbReference type="InterPro" id="IPR003675">
    <property type="entry name" value="Rce1/LyrA-like_dom"/>
</dbReference>
<keyword evidence="1" id="KW-1133">Transmembrane helix</keyword>
<dbReference type="GO" id="GO:0006508">
    <property type="term" value="P:proteolysis"/>
    <property type="evidence" value="ECO:0007669"/>
    <property type="project" value="UniProtKB-KW"/>
</dbReference>
<sequence length="299" mass="31242">MATSARDPAPGTFSRILAHPLTLLILGEALVGFPAIVLASFGPNQIRAINPALVFPFTVAAVMATFVAYRAFKRWIERKPDGELPLGLGSLKEVTGGFALGVALFSLLVGAVALMGGLKVTGMGHGTIFFPIAAMSLAAGVNEEVMFRAIGFRFVEKLGGSIVGLFAASLFFGLAHLANPGASLFAAVAIAVEAGILLGAAYMVTRRLWLAVGLHAGWNFTQGFIWSIPVSGNPAGDGLFLTERNGPDWLTGGAFGLEASAVTLVIATIAGLIMLRIAIRRGHWVPFGWLPPTDEAKSA</sequence>
<dbReference type="Pfam" id="PF02517">
    <property type="entry name" value="Rce1-like"/>
    <property type="match status" value="1"/>
</dbReference>
<protein>
    <submittedName>
        <fullName evidence="3">CPBP family intramembrane metalloprotease</fullName>
    </submittedName>
</protein>
<evidence type="ECO:0000313" key="3">
    <source>
        <dbReference type="EMBL" id="NML93283.1"/>
    </source>
</evidence>
<name>A0A7Y0BN63_9SPHN</name>
<dbReference type="EMBL" id="JABBGM010000002">
    <property type="protein sequence ID" value="NML93283.1"/>
    <property type="molecule type" value="Genomic_DNA"/>
</dbReference>
<feature type="domain" description="CAAX prenyl protease 2/Lysostaphin resistance protein A-like" evidence="2">
    <location>
        <begin position="129"/>
        <end position="220"/>
    </location>
</feature>
<dbReference type="GO" id="GO:0004175">
    <property type="term" value="F:endopeptidase activity"/>
    <property type="evidence" value="ECO:0007669"/>
    <property type="project" value="UniProtKB-ARBA"/>
</dbReference>
<keyword evidence="3" id="KW-0645">Protease</keyword>
<feature type="transmembrane region" description="Helical" evidence="1">
    <location>
        <begin position="184"/>
        <end position="202"/>
    </location>
</feature>
<dbReference type="GO" id="GO:0080120">
    <property type="term" value="P:CAAX-box protein maturation"/>
    <property type="evidence" value="ECO:0007669"/>
    <property type="project" value="UniProtKB-ARBA"/>
</dbReference>
<feature type="transmembrane region" description="Helical" evidence="1">
    <location>
        <begin position="21"/>
        <end position="41"/>
    </location>
</feature>
<feature type="transmembrane region" description="Helical" evidence="1">
    <location>
        <begin position="158"/>
        <end position="178"/>
    </location>
</feature>
<dbReference type="RefSeq" id="WP_169492523.1">
    <property type="nucleotide sequence ID" value="NZ_JABBGM010000002.1"/>
</dbReference>
<dbReference type="PANTHER" id="PTHR39430">
    <property type="entry name" value="MEMBRANE-ASSOCIATED PROTEASE-RELATED"/>
    <property type="match status" value="1"/>
</dbReference>
<dbReference type="Proteomes" id="UP000583556">
    <property type="component" value="Unassembled WGS sequence"/>
</dbReference>
<comment type="caution">
    <text evidence="3">The sequence shown here is derived from an EMBL/GenBank/DDBJ whole genome shotgun (WGS) entry which is preliminary data.</text>
</comment>
<dbReference type="AlphaFoldDB" id="A0A7Y0BN63"/>
<keyword evidence="1" id="KW-0812">Transmembrane</keyword>
<feature type="transmembrane region" description="Helical" evidence="1">
    <location>
        <begin position="128"/>
        <end position="146"/>
    </location>
</feature>
<reference evidence="3 4" key="1">
    <citation type="submission" date="2020-04" db="EMBL/GenBank/DDBJ databases">
        <title>Novosphingobium sp. TW-4 isolated from soil.</title>
        <authorList>
            <person name="Dahal R.H."/>
            <person name="Chaudhary D.K."/>
        </authorList>
    </citation>
    <scope>NUCLEOTIDE SEQUENCE [LARGE SCALE GENOMIC DNA]</scope>
    <source>
        <strain evidence="3 4">TW-4</strain>
    </source>
</reference>
<accession>A0A7Y0BN63</accession>